<dbReference type="InterPro" id="IPR050445">
    <property type="entry name" value="Bact_polysacc_biosynth/exp"/>
</dbReference>
<evidence type="ECO:0000256" key="9">
    <source>
        <dbReference type="ARBA" id="ARBA00022741"/>
    </source>
</evidence>
<dbReference type="InterPro" id="IPR005702">
    <property type="entry name" value="Wzc-like_C"/>
</dbReference>
<feature type="domain" description="Tyrosine-protein kinase G-rich" evidence="20">
    <location>
        <begin position="359"/>
        <end position="432"/>
    </location>
</feature>
<protein>
    <recommendedName>
        <fullName evidence="4">non-specific protein-tyrosine kinase</fullName>
        <ecNumber evidence="4">2.7.10.2</ecNumber>
    </recommendedName>
</protein>
<dbReference type="InterPro" id="IPR027417">
    <property type="entry name" value="P-loop_NTPase"/>
</dbReference>
<dbReference type="CDD" id="cd05387">
    <property type="entry name" value="BY-kinase"/>
    <property type="match status" value="1"/>
</dbReference>
<keyword evidence="5" id="KW-1003">Cell membrane</keyword>
<dbReference type="Pfam" id="PF13807">
    <property type="entry name" value="GNVR"/>
    <property type="match status" value="1"/>
</dbReference>
<evidence type="ECO:0000256" key="10">
    <source>
        <dbReference type="ARBA" id="ARBA00022777"/>
    </source>
</evidence>
<gene>
    <name evidence="21" type="primary">ptk</name>
    <name evidence="21" type="ORF">TRP8649_03727</name>
</gene>
<keyword evidence="11" id="KW-0067">ATP-binding</keyword>
<keyword evidence="22" id="KW-1185">Reference proteome</keyword>
<evidence type="ECO:0000313" key="21">
    <source>
        <dbReference type="EMBL" id="SMX29590.1"/>
    </source>
</evidence>
<evidence type="ECO:0000256" key="17">
    <source>
        <dbReference type="SAM" id="Phobius"/>
    </source>
</evidence>
<reference evidence="22" key="1">
    <citation type="submission" date="2017-05" db="EMBL/GenBank/DDBJ databases">
        <authorList>
            <person name="Rodrigo-Torres L."/>
            <person name="Arahal R. D."/>
            <person name="Lucena T."/>
        </authorList>
    </citation>
    <scope>NUCLEOTIDE SEQUENCE [LARGE SCALE GENOMIC DNA]</scope>
    <source>
        <strain evidence="22">CECT 8649</strain>
    </source>
</reference>
<dbReference type="SUPFAM" id="SSF52540">
    <property type="entry name" value="P-loop containing nucleoside triphosphate hydrolases"/>
    <property type="match status" value="1"/>
</dbReference>
<keyword evidence="9" id="KW-0547">Nucleotide-binding</keyword>
<evidence type="ECO:0000256" key="6">
    <source>
        <dbReference type="ARBA" id="ARBA00022519"/>
    </source>
</evidence>
<keyword evidence="10 21" id="KW-0418">Kinase</keyword>
<dbReference type="EMBL" id="FXXP01000003">
    <property type="protein sequence ID" value="SMX29590.1"/>
    <property type="molecule type" value="Genomic_DNA"/>
</dbReference>
<dbReference type="GO" id="GO:0005524">
    <property type="term" value="F:ATP binding"/>
    <property type="evidence" value="ECO:0007669"/>
    <property type="project" value="UniProtKB-KW"/>
</dbReference>
<keyword evidence="13 17" id="KW-0472">Membrane</keyword>
<dbReference type="Gene3D" id="3.40.50.300">
    <property type="entry name" value="P-loop containing nucleotide triphosphate hydrolases"/>
    <property type="match status" value="1"/>
</dbReference>
<evidence type="ECO:0000256" key="12">
    <source>
        <dbReference type="ARBA" id="ARBA00022989"/>
    </source>
</evidence>
<dbReference type="OrthoDB" id="230260at2"/>
<keyword evidence="6" id="KW-0997">Cell inner membrane</keyword>
<evidence type="ECO:0000256" key="1">
    <source>
        <dbReference type="ARBA" id="ARBA00004429"/>
    </source>
</evidence>
<evidence type="ECO:0000256" key="11">
    <source>
        <dbReference type="ARBA" id="ARBA00022840"/>
    </source>
</evidence>
<evidence type="ECO:0000259" key="19">
    <source>
        <dbReference type="Pfam" id="PF13614"/>
    </source>
</evidence>
<dbReference type="InterPro" id="IPR032807">
    <property type="entry name" value="GNVR"/>
</dbReference>
<sequence length="695" mass="76245">MQLDDLNAETRGPTTSMLHVLWHGKWIILVCAVCAVLMGAYYAFRVAVPKYAAVTEMVFESSAPPIPNIEAVVTGQAPEDAVINTQLQIIRSGGLVDKLVEDMSLIDDPEFNHLLRPKPLFSRENLRNLVARGLGADVAEAAEQDLEKVKISVGAAVRAAISVTAVRNTYIFHVRVRTTDPEKSARLANRLAELYIEDQVTKKFEATEYAVNWLSERVSALEVELLQKEDEIKALRSETDLVSAEALDGLRLRAKELRERVSTADEAISRLRASLDSQKEALASGDEQAIVAAFSDRSLRQLISSENTALFTKRAELLLTNQQNALKREISQKDALSASLEQMLADIDAQNSDLLGLNQLVREAEATRVLYETFLSRLKQTTVQIGLQQADSHVLTNAVPGSLVEPRKSRILILSCLLGGIVGGAIVLLQNMMNAGFRSKEMLEAYTKIPVLGEVPVMPIRQRSGLLAFLRDNPTSAVAESMRNMRTSLVMAQQEAPKVIMYTSSEPGEGKTTLAVSHAQNLAAIGKKVLLIECDIRRRTISKYFDVNGDLGIVSVLTGQSSLEDAVMLDEQTGIFILFGEKAEGSAADLLTGGNMQDLLDTARDHFDAIIIDTPPVLVVPDARLVGHCVDALAYVVKWDSTAQTAVREGLAQLRAVKIPVTGLVLSQINMRRARRYGSRYGSYSSYGYSGYYDN</sequence>
<dbReference type="Proteomes" id="UP000225972">
    <property type="component" value="Unassembled WGS sequence"/>
</dbReference>
<feature type="coiled-coil region" evidence="16">
    <location>
        <begin position="218"/>
        <end position="274"/>
    </location>
</feature>
<keyword evidence="8 17" id="KW-0812">Transmembrane</keyword>
<keyword evidence="12 17" id="KW-1133">Transmembrane helix</keyword>
<evidence type="ECO:0000259" key="20">
    <source>
        <dbReference type="Pfam" id="PF13807"/>
    </source>
</evidence>
<dbReference type="Pfam" id="PF02706">
    <property type="entry name" value="Wzz"/>
    <property type="match status" value="1"/>
</dbReference>
<feature type="domain" description="Polysaccharide chain length determinant N-terminal" evidence="18">
    <location>
        <begin position="17"/>
        <end position="102"/>
    </location>
</feature>
<keyword evidence="7 21" id="KW-0808">Transferase</keyword>
<evidence type="ECO:0000256" key="7">
    <source>
        <dbReference type="ARBA" id="ARBA00022679"/>
    </source>
</evidence>
<dbReference type="NCBIfam" id="TIGR01007">
    <property type="entry name" value="eps_fam"/>
    <property type="match status" value="1"/>
</dbReference>
<comment type="catalytic activity">
    <reaction evidence="15">
        <text>L-tyrosyl-[protein] + ATP = O-phospho-L-tyrosyl-[protein] + ADP + H(+)</text>
        <dbReference type="Rhea" id="RHEA:10596"/>
        <dbReference type="Rhea" id="RHEA-COMP:10136"/>
        <dbReference type="Rhea" id="RHEA-COMP:20101"/>
        <dbReference type="ChEBI" id="CHEBI:15378"/>
        <dbReference type="ChEBI" id="CHEBI:30616"/>
        <dbReference type="ChEBI" id="CHEBI:46858"/>
        <dbReference type="ChEBI" id="CHEBI:61978"/>
        <dbReference type="ChEBI" id="CHEBI:456216"/>
        <dbReference type="EC" id="2.7.10.2"/>
    </reaction>
</comment>
<name>A0A238JFX8_9RHOB</name>
<feature type="domain" description="AAA" evidence="19">
    <location>
        <begin position="498"/>
        <end position="619"/>
    </location>
</feature>
<evidence type="ECO:0000256" key="13">
    <source>
        <dbReference type="ARBA" id="ARBA00023136"/>
    </source>
</evidence>
<dbReference type="RefSeq" id="WP_099248028.1">
    <property type="nucleotide sequence ID" value="NZ_FXXP01000003.1"/>
</dbReference>
<evidence type="ECO:0000256" key="4">
    <source>
        <dbReference type="ARBA" id="ARBA00011903"/>
    </source>
</evidence>
<evidence type="ECO:0000256" key="8">
    <source>
        <dbReference type="ARBA" id="ARBA00022692"/>
    </source>
</evidence>
<dbReference type="Pfam" id="PF13614">
    <property type="entry name" value="AAA_31"/>
    <property type="match status" value="1"/>
</dbReference>
<proteinExistence type="inferred from homology"/>
<dbReference type="GO" id="GO:0004715">
    <property type="term" value="F:non-membrane spanning protein tyrosine kinase activity"/>
    <property type="evidence" value="ECO:0007669"/>
    <property type="project" value="UniProtKB-EC"/>
</dbReference>
<dbReference type="InterPro" id="IPR025669">
    <property type="entry name" value="AAA_dom"/>
</dbReference>
<feature type="transmembrane region" description="Helical" evidence="17">
    <location>
        <begin position="411"/>
        <end position="433"/>
    </location>
</feature>
<dbReference type="GO" id="GO:0005886">
    <property type="term" value="C:plasma membrane"/>
    <property type="evidence" value="ECO:0007669"/>
    <property type="project" value="UniProtKB-SubCell"/>
</dbReference>
<evidence type="ECO:0000256" key="16">
    <source>
        <dbReference type="SAM" id="Coils"/>
    </source>
</evidence>
<dbReference type="PANTHER" id="PTHR32309:SF13">
    <property type="entry name" value="FERRIC ENTEROBACTIN TRANSPORT PROTEIN FEPE"/>
    <property type="match status" value="1"/>
</dbReference>
<keyword evidence="16" id="KW-0175">Coiled coil</keyword>
<organism evidence="21 22">
    <name type="scientific">Pelagimonas phthalicica</name>
    <dbReference type="NCBI Taxonomy" id="1037362"/>
    <lineage>
        <taxon>Bacteria</taxon>
        <taxon>Pseudomonadati</taxon>
        <taxon>Pseudomonadota</taxon>
        <taxon>Alphaproteobacteria</taxon>
        <taxon>Rhodobacterales</taxon>
        <taxon>Roseobacteraceae</taxon>
        <taxon>Pelagimonas</taxon>
    </lineage>
</organism>
<evidence type="ECO:0000256" key="15">
    <source>
        <dbReference type="ARBA" id="ARBA00051245"/>
    </source>
</evidence>
<evidence type="ECO:0000256" key="5">
    <source>
        <dbReference type="ARBA" id="ARBA00022475"/>
    </source>
</evidence>
<evidence type="ECO:0000259" key="18">
    <source>
        <dbReference type="Pfam" id="PF02706"/>
    </source>
</evidence>
<comment type="subcellular location">
    <subcellularLocation>
        <location evidence="1">Cell inner membrane</location>
        <topology evidence="1">Multi-pass membrane protein</topology>
    </subcellularLocation>
</comment>
<keyword evidence="14" id="KW-0829">Tyrosine-protein kinase</keyword>
<dbReference type="EC" id="2.7.10.2" evidence="4"/>
<evidence type="ECO:0000256" key="14">
    <source>
        <dbReference type="ARBA" id="ARBA00023137"/>
    </source>
</evidence>
<comment type="similarity">
    <text evidence="3">Belongs to the etk/wzc family.</text>
</comment>
<dbReference type="PANTHER" id="PTHR32309">
    <property type="entry name" value="TYROSINE-PROTEIN KINASE"/>
    <property type="match status" value="1"/>
</dbReference>
<evidence type="ECO:0000313" key="22">
    <source>
        <dbReference type="Proteomes" id="UP000225972"/>
    </source>
</evidence>
<evidence type="ECO:0000256" key="3">
    <source>
        <dbReference type="ARBA" id="ARBA00008883"/>
    </source>
</evidence>
<evidence type="ECO:0000256" key="2">
    <source>
        <dbReference type="ARBA" id="ARBA00007316"/>
    </source>
</evidence>
<comment type="similarity">
    <text evidence="2">Belongs to the CpsD/CapB family.</text>
</comment>
<feature type="transmembrane region" description="Helical" evidence="17">
    <location>
        <begin position="26"/>
        <end position="44"/>
    </location>
</feature>
<accession>A0A238JFX8</accession>
<dbReference type="InterPro" id="IPR003856">
    <property type="entry name" value="LPS_length_determ_N"/>
</dbReference>
<dbReference type="AlphaFoldDB" id="A0A238JFX8"/>